<reference evidence="2 3" key="1">
    <citation type="submission" date="2024-08" db="EMBL/GenBank/DDBJ databases">
        <authorList>
            <person name="Cucini C."/>
            <person name="Frati F."/>
        </authorList>
    </citation>
    <scope>NUCLEOTIDE SEQUENCE [LARGE SCALE GENOMIC DNA]</scope>
</reference>
<proteinExistence type="predicted"/>
<feature type="transmembrane region" description="Helical" evidence="1">
    <location>
        <begin position="70"/>
        <end position="90"/>
    </location>
</feature>
<evidence type="ECO:0000313" key="3">
    <source>
        <dbReference type="Proteomes" id="UP001642540"/>
    </source>
</evidence>
<evidence type="ECO:0008006" key="4">
    <source>
        <dbReference type="Google" id="ProtNLM"/>
    </source>
</evidence>
<keyword evidence="3" id="KW-1185">Reference proteome</keyword>
<feature type="transmembrane region" description="Helical" evidence="1">
    <location>
        <begin position="12"/>
        <end position="36"/>
    </location>
</feature>
<dbReference type="Proteomes" id="UP001642540">
    <property type="component" value="Unassembled WGS sequence"/>
</dbReference>
<organism evidence="2 3">
    <name type="scientific">Orchesella dallaii</name>
    <dbReference type="NCBI Taxonomy" id="48710"/>
    <lineage>
        <taxon>Eukaryota</taxon>
        <taxon>Metazoa</taxon>
        <taxon>Ecdysozoa</taxon>
        <taxon>Arthropoda</taxon>
        <taxon>Hexapoda</taxon>
        <taxon>Collembola</taxon>
        <taxon>Entomobryomorpha</taxon>
        <taxon>Entomobryoidea</taxon>
        <taxon>Orchesellidae</taxon>
        <taxon>Orchesellinae</taxon>
        <taxon>Orchesella</taxon>
    </lineage>
</organism>
<evidence type="ECO:0000313" key="2">
    <source>
        <dbReference type="EMBL" id="CAL8140564.1"/>
    </source>
</evidence>
<dbReference type="EMBL" id="CAXLJM020000138">
    <property type="protein sequence ID" value="CAL8140564.1"/>
    <property type="molecule type" value="Genomic_DNA"/>
</dbReference>
<keyword evidence="1" id="KW-0472">Membrane</keyword>
<gene>
    <name evidence="2" type="ORF">ODALV1_LOCUS28333</name>
</gene>
<keyword evidence="1" id="KW-1133">Transmembrane helix</keyword>
<comment type="caution">
    <text evidence="2">The sequence shown here is derived from an EMBL/GenBank/DDBJ whole genome shotgun (WGS) entry which is preliminary data.</text>
</comment>
<accession>A0ABP1S0I1</accession>
<feature type="transmembrane region" description="Helical" evidence="1">
    <location>
        <begin position="258"/>
        <end position="281"/>
    </location>
</feature>
<sequence length="346" mass="39497">MFQVISTWKQAKMVVITHNVMFIGSYVVISINGYVFHKQADLVATLFNSLIDFEQRHYNGKFSTNVKGSLLIIFMLRMMTATGILMPTLYHLDIIRNPCFPVYLGYWLSDQCEDGKLGHALPATWSGIELGTKIGIAFCSYLNWNLLMTGIPFFVSIAYTLHGHCCRSYIYQYGQNMRKMSTSFDSRHNRARTQTKAFRELQIIGILHREVYSSYALPVSMICCISMQIVCLFNTITVLLKENGKETEEDLQIGLNLVYLWCTFVAASAILVLFGILADVYKVGRHVHSELNSLFELKRSKRFRRFLKSCPILRVYIGGSNFIDELTPLTAENLAIDQTVSLLLLQ</sequence>
<feature type="transmembrane region" description="Helical" evidence="1">
    <location>
        <begin position="215"/>
        <end position="238"/>
    </location>
</feature>
<protein>
    <recommendedName>
        <fullName evidence="4">Gustatory receptor</fullName>
    </recommendedName>
</protein>
<keyword evidence="1" id="KW-0812">Transmembrane</keyword>
<name>A0ABP1S0I1_9HEXA</name>
<evidence type="ECO:0000256" key="1">
    <source>
        <dbReference type="SAM" id="Phobius"/>
    </source>
</evidence>